<evidence type="ECO:0000256" key="3">
    <source>
        <dbReference type="ARBA" id="ARBA00022741"/>
    </source>
</evidence>
<dbReference type="EMBL" id="JBHTCG010000006">
    <property type="protein sequence ID" value="MFC7382695.1"/>
    <property type="molecule type" value="Genomic_DNA"/>
</dbReference>
<feature type="transmembrane region" description="Helical" evidence="7">
    <location>
        <begin position="155"/>
        <end position="182"/>
    </location>
</feature>
<gene>
    <name evidence="9" type="ORF">ACFQSB_10805</name>
</gene>
<dbReference type="InterPro" id="IPR039421">
    <property type="entry name" value="Type_1_exporter"/>
</dbReference>
<dbReference type="InterPro" id="IPR003439">
    <property type="entry name" value="ABC_transporter-like_ATP-bd"/>
</dbReference>
<dbReference type="RefSeq" id="WP_380825985.1">
    <property type="nucleotide sequence ID" value="NZ_JBHTCG010000006.1"/>
</dbReference>
<feature type="transmembrane region" description="Helical" evidence="7">
    <location>
        <begin position="261"/>
        <end position="279"/>
    </location>
</feature>
<dbReference type="PANTHER" id="PTHR24221">
    <property type="entry name" value="ATP-BINDING CASSETTE SUB-FAMILY B"/>
    <property type="match status" value="1"/>
</dbReference>
<dbReference type="Pfam" id="PF00005">
    <property type="entry name" value="ABC_tran"/>
    <property type="match status" value="1"/>
</dbReference>
<comment type="subcellular location">
    <subcellularLocation>
        <location evidence="1">Cell membrane</location>
        <topology evidence="1">Multi-pass membrane protein</topology>
    </subcellularLocation>
</comment>
<dbReference type="GO" id="GO:0005524">
    <property type="term" value="F:ATP binding"/>
    <property type="evidence" value="ECO:0007669"/>
    <property type="project" value="UniProtKB-KW"/>
</dbReference>
<dbReference type="InterPro" id="IPR017871">
    <property type="entry name" value="ABC_transporter-like_CS"/>
</dbReference>
<name>A0ABW2P3S9_9ACTN</name>
<evidence type="ECO:0000256" key="2">
    <source>
        <dbReference type="ARBA" id="ARBA00022692"/>
    </source>
</evidence>
<dbReference type="InterPro" id="IPR036640">
    <property type="entry name" value="ABC1_TM_sf"/>
</dbReference>
<feature type="transmembrane region" description="Helical" evidence="7">
    <location>
        <begin position="31"/>
        <end position="55"/>
    </location>
</feature>
<evidence type="ECO:0000256" key="4">
    <source>
        <dbReference type="ARBA" id="ARBA00022840"/>
    </source>
</evidence>
<dbReference type="PANTHER" id="PTHR24221:SF654">
    <property type="entry name" value="ATP-BINDING CASSETTE SUB-FAMILY B MEMBER 6"/>
    <property type="match status" value="1"/>
</dbReference>
<comment type="caution">
    <text evidence="9">The sequence shown here is derived from an EMBL/GenBank/DDBJ whole genome shotgun (WGS) entry which is preliminary data.</text>
</comment>
<evidence type="ECO:0000256" key="1">
    <source>
        <dbReference type="ARBA" id="ARBA00004651"/>
    </source>
</evidence>
<evidence type="ECO:0000313" key="10">
    <source>
        <dbReference type="Proteomes" id="UP001596496"/>
    </source>
</evidence>
<dbReference type="SUPFAM" id="SSF90123">
    <property type="entry name" value="ABC transporter transmembrane region"/>
    <property type="match status" value="1"/>
</dbReference>
<dbReference type="Gene3D" id="3.40.50.300">
    <property type="entry name" value="P-loop containing nucleotide triphosphate hydrolases"/>
    <property type="match status" value="1"/>
</dbReference>
<keyword evidence="6 7" id="KW-0472">Membrane</keyword>
<evidence type="ECO:0000256" key="6">
    <source>
        <dbReference type="ARBA" id="ARBA00023136"/>
    </source>
</evidence>
<evidence type="ECO:0000256" key="5">
    <source>
        <dbReference type="ARBA" id="ARBA00022989"/>
    </source>
</evidence>
<dbReference type="Gene3D" id="1.20.1560.10">
    <property type="entry name" value="ABC transporter type 1, transmembrane domain"/>
    <property type="match status" value="1"/>
</dbReference>
<dbReference type="PROSITE" id="PS50893">
    <property type="entry name" value="ABC_TRANSPORTER_2"/>
    <property type="match status" value="1"/>
</dbReference>
<sequence length="607" mass="65388">MNVLSWLRTRLSGRAAFEVVLLAVRASPRTVAALVLFTVLATAMPPLFVLAGGWVASDITAGAPALASLTVLVCAYLGGQILTPVRQTLAVVLARRVEHAVRSEMLALVDRPAGIAHLHDDRFVGSLRAAQAASSGYFTVGAAVRGLAEVCPGRLSALVTAVILAHYLWWAPIVLAGSWLLYRSAVRSEVRAAVAGRESGHHSESVSRADYLRGLLLDSRRSAELILMPGARPWLVGRFEDRWSEVSAAKAARNRRAAAQVWAGAVVVGAHLLVAWAALDQARRGEFGTAAVLVVLQAMAGMESLGWIGPEYMVEYGAPAAAEVRRLPAALGRTRDVRSGPRPIPSTFQTITVREVGFGYRDAPVLQDVDLELRTGRSLAVVGLNGAGKSTLAKLLTGALDPTRGTLEVDGVPLTEFDRRGWLSRCVVADQDVIRYPLSLAANVAPGAPSPDLALVEKALREAGADLLLDRLPDGLDTLLLPESAQGVDLSGGEWQRVVLARILYHLDSLGNRSSLVILDEPTASLDVRAEERFNQRFSELATSTTAVLISHRLSTVRHADEIVLLDRGRVIEQGTHDELMSGPTRYAQMFRRQAERFRAAKEDVDD</sequence>
<keyword evidence="4 9" id="KW-0067">ATP-binding</keyword>
<reference evidence="10" key="1">
    <citation type="journal article" date="2019" name="Int. J. Syst. Evol. Microbiol.">
        <title>The Global Catalogue of Microorganisms (GCM) 10K type strain sequencing project: providing services to taxonomists for standard genome sequencing and annotation.</title>
        <authorList>
            <consortium name="The Broad Institute Genomics Platform"/>
            <consortium name="The Broad Institute Genome Sequencing Center for Infectious Disease"/>
            <person name="Wu L."/>
            <person name="Ma J."/>
        </authorList>
    </citation>
    <scope>NUCLEOTIDE SEQUENCE [LARGE SCALE GENOMIC DNA]</scope>
    <source>
        <strain evidence="10">CECT 7649</strain>
    </source>
</reference>
<protein>
    <submittedName>
        <fullName evidence="9">ABC transporter ATP-binding protein</fullName>
    </submittedName>
</protein>
<keyword evidence="5 7" id="KW-1133">Transmembrane helix</keyword>
<organism evidence="9 10">
    <name type="scientific">Sphaerisporangium rhizosphaerae</name>
    <dbReference type="NCBI Taxonomy" id="2269375"/>
    <lineage>
        <taxon>Bacteria</taxon>
        <taxon>Bacillati</taxon>
        <taxon>Actinomycetota</taxon>
        <taxon>Actinomycetes</taxon>
        <taxon>Streptosporangiales</taxon>
        <taxon>Streptosporangiaceae</taxon>
        <taxon>Sphaerisporangium</taxon>
    </lineage>
</organism>
<keyword evidence="10" id="KW-1185">Reference proteome</keyword>
<accession>A0ABW2P3S9</accession>
<dbReference type="SUPFAM" id="SSF52540">
    <property type="entry name" value="P-loop containing nucleoside triphosphate hydrolases"/>
    <property type="match status" value="1"/>
</dbReference>
<keyword evidence="3" id="KW-0547">Nucleotide-binding</keyword>
<dbReference type="InterPro" id="IPR003593">
    <property type="entry name" value="AAA+_ATPase"/>
</dbReference>
<feature type="domain" description="ABC transporter" evidence="8">
    <location>
        <begin position="351"/>
        <end position="593"/>
    </location>
</feature>
<dbReference type="SMART" id="SM00382">
    <property type="entry name" value="AAA"/>
    <property type="match status" value="1"/>
</dbReference>
<dbReference type="InterPro" id="IPR027417">
    <property type="entry name" value="P-loop_NTPase"/>
</dbReference>
<dbReference type="PROSITE" id="PS00211">
    <property type="entry name" value="ABC_TRANSPORTER_1"/>
    <property type="match status" value="1"/>
</dbReference>
<evidence type="ECO:0000256" key="7">
    <source>
        <dbReference type="SAM" id="Phobius"/>
    </source>
</evidence>
<proteinExistence type="predicted"/>
<evidence type="ECO:0000259" key="8">
    <source>
        <dbReference type="PROSITE" id="PS50893"/>
    </source>
</evidence>
<keyword evidence="2 7" id="KW-0812">Transmembrane</keyword>
<evidence type="ECO:0000313" key="9">
    <source>
        <dbReference type="EMBL" id="MFC7382695.1"/>
    </source>
</evidence>
<dbReference type="Proteomes" id="UP001596496">
    <property type="component" value="Unassembled WGS sequence"/>
</dbReference>